<feature type="compositionally biased region" description="Basic and acidic residues" evidence="1">
    <location>
        <begin position="1190"/>
        <end position="1202"/>
    </location>
</feature>
<evidence type="ECO:0000313" key="3">
    <source>
        <dbReference type="EMBL" id="CAJ1971663.1"/>
    </source>
</evidence>
<dbReference type="InterPro" id="IPR045167">
    <property type="entry name" value="Hobbit"/>
</dbReference>
<evidence type="ECO:0000259" key="2">
    <source>
        <dbReference type="SMART" id="SM01214"/>
    </source>
</evidence>
<organism evidence="3 4">
    <name type="scientific">Sphenostylis stenocarpa</name>
    <dbReference type="NCBI Taxonomy" id="92480"/>
    <lineage>
        <taxon>Eukaryota</taxon>
        <taxon>Viridiplantae</taxon>
        <taxon>Streptophyta</taxon>
        <taxon>Embryophyta</taxon>
        <taxon>Tracheophyta</taxon>
        <taxon>Spermatophyta</taxon>
        <taxon>Magnoliopsida</taxon>
        <taxon>eudicotyledons</taxon>
        <taxon>Gunneridae</taxon>
        <taxon>Pentapetalae</taxon>
        <taxon>rosids</taxon>
        <taxon>fabids</taxon>
        <taxon>Fabales</taxon>
        <taxon>Fabaceae</taxon>
        <taxon>Papilionoideae</taxon>
        <taxon>50 kb inversion clade</taxon>
        <taxon>NPAAA clade</taxon>
        <taxon>indigoferoid/millettioid clade</taxon>
        <taxon>Phaseoleae</taxon>
        <taxon>Sphenostylis</taxon>
    </lineage>
</organism>
<accession>A0AA86VS56</accession>
<reference evidence="3" key="1">
    <citation type="submission" date="2023-10" db="EMBL/GenBank/DDBJ databases">
        <authorList>
            <person name="Domelevo Entfellner J.-B."/>
        </authorList>
    </citation>
    <scope>NUCLEOTIDE SEQUENCE</scope>
</reference>
<dbReference type="SMART" id="SM01214">
    <property type="entry name" value="Fmp27_GFWDK"/>
    <property type="match status" value="1"/>
</dbReference>
<feature type="region of interest" description="Disordered" evidence="1">
    <location>
        <begin position="392"/>
        <end position="418"/>
    </location>
</feature>
<feature type="compositionally biased region" description="Low complexity" evidence="1">
    <location>
        <begin position="1145"/>
        <end position="1167"/>
    </location>
</feature>
<evidence type="ECO:0000313" key="4">
    <source>
        <dbReference type="Proteomes" id="UP001189624"/>
    </source>
</evidence>
<proteinExistence type="predicted"/>
<feature type="region of interest" description="Disordered" evidence="1">
    <location>
        <begin position="1103"/>
        <end position="1127"/>
    </location>
</feature>
<dbReference type="PANTHER" id="PTHR15678">
    <property type="entry name" value="ANTIGEN MLAA-22-RELATED"/>
    <property type="match status" value="1"/>
</dbReference>
<protein>
    <recommendedName>
        <fullName evidence="2">FMP27/BLTP2/Hobbit GFWDK motif-containing RBG unit domain-containing protein</fullName>
    </recommendedName>
</protein>
<feature type="region of interest" description="Disordered" evidence="1">
    <location>
        <begin position="1392"/>
        <end position="1433"/>
    </location>
</feature>
<feature type="compositionally biased region" description="Basic and acidic residues" evidence="1">
    <location>
        <begin position="454"/>
        <end position="477"/>
    </location>
</feature>
<dbReference type="PANTHER" id="PTHR15678:SF10">
    <property type="entry name" value="LOCALIZATION AND RNA POL II PROMOTER FMP27 DOMAIN PROTEIN"/>
    <property type="match status" value="1"/>
</dbReference>
<dbReference type="Gramene" id="rna-AYBTSS11_LOCUS23664">
    <property type="protein sequence ID" value="CAJ1971663.1"/>
    <property type="gene ID" value="gene-AYBTSS11_LOCUS23664"/>
</dbReference>
<keyword evidence="4" id="KW-1185">Reference proteome</keyword>
<dbReference type="InterPro" id="IPR019441">
    <property type="entry name" value="FMP27/BLTP2/Hobbit_GFWDK_RBG"/>
</dbReference>
<sequence>MLQDVFVGEWRKVCMLRSATGTTPPMKTYTDLTLAFQKGEVSYGVGYEPVFADISYAFTVVLRRANLSVKTPGPLILPPKKEKSLPWWDDMRNYVHGRITLLFSETCWNILGTTDPYEKFDKLLISTGSMEIQQSDGRIFLSAEDFNIYVSSLESMANKHGSKVPPGVSGAFFHVPVFILDVAMDWGCDSEKPLNHYLFSLPIEGKPREFIFDPFRSTALSIQLNISFRAFPPPSTEGDANVHQPPHTSENVSPTINLGAHDVAWLIKFGTLNALPPHKLRMFSRWPRYGVPRILRSGNLPLDKVITEFMMRIDATPIRMKNMHLHDDDPAKGLTFSMTKLKVEVMFGRGKQKFTFECERGNLDLVYQGIDLHMPKVFLSKEDSSSIAKLISMTPKSSQAASKDKVSSEKGCMTQKNPDDGFLLSGDYFTVRKQSPKADPETLVAWHESGKVHSDKTYVRPQRENRIETDENAQSDHSDDDGYNVIIADSCQRVFVYGLKLLWNIENRNAICFWVAGLAKACAPAKPSPSRKYTQRKLHEEKKKQDAAETEHDGAGETTQDDGAEVHQDDGAEVPQDDSGEVSKDDEAEPQQDNVAETSQDERAETHQVEISASLNTNSTSESPTSEAAKNPELPSTPPNVDNVDNLASTKNENADELEEGTRHFMVNIVEPQFNLHSEDANGRFLLAAVSGRILAQSYHSVLQVGYEMIEQAVNTTDGNSSEYQPEIAWKRWELSVMLEHVQAHVAPTDVDPGAGVQWLPKILRGSPKVMRTGALLERVFMPCDMYFQFTRHKGGTPELKVKPLKELSFNSHNITATMTSRQFQVILDVLSNLLLARVPKPKKSSMTLFAEDDEENEEAADEVVPDGVEEVELEKINVEKKERVQNLILDDIRKLSLWHDLSRNSNPQEEADLWIIDGGIAKLVQELKREHVNARKFTKEACASLREAMRKAAQQRLMEKEKNKSPSYAMRICMQINKVVWSMILDGKAFSEIEINDMIYDFDRDYKDVGITRFTTKFLVFRNCLSNAKSDTILSAWNPPPDWGKKVMVRLDARQGAPKDGSSPFELFQVDIYPLKIHLTETMYRMMWVYFFPEEKKDSQRRQEVWKVSTTAGARRDKKGSGTEAPVRTGFSAMLFPTVMQTASQADSAQASKAPNAKANPATAQTPELKRTSSSDKSKDETVAESVADEEKKAGMPLEEKKARPQKIMQFSNIKISQVELCVTYEGSRFVVSDMKLLMDQFQRVEFTGTWRRLFSRVKKHIIWGVLKSVTGMQGKKFKDKGQFQFPSTSGPELDVTSADIDGQGGKSDKLPPAFPKRPTDGAGDGFVTSIKGIFSHQRRKAKAFVQKTMKNDGENELQGDLNENDTEISPFARQLTISQAKKLIRKQTKKLQAKQKGAPLPLPEAQPSSPKEEIILFDSDSSSGSSSDEGLSESFVRNLYIID</sequence>
<dbReference type="Proteomes" id="UP001189624">
    <property type="component" value="Chromosome 8"/>
</dbReference>
<feature type="compositionally biased region" description="Basic and acidic residues" evidence="1">
    <location>
        <begin position="1169"/>
        <end position="1183"/>
    </location>
</feature>
<dbReference type="Pfam" id="PF10344">
    <property type="entry name" value="Hobbit"/>
    <property type="match status" value="1"/>
</dbReference>
<feature type="domain" description="FMP27/BLTP2/Hobbit GFWDK motif-containing RBG unit" evidence="2">
    <location>
        <begin position="1"/>
        <end position="119"/>
    </location>
</feature>
<feature type="region of interest" description="Disordered" evidence="1">
    <location>
        <begin position="1282"/>
        <end position="1325"/>
    </location>
</feature>
<gene>
    <name evidence="3" type="ORF">AYBTSS11_LOCUS23664</name>
</gene>
<feature type="compositionally biased region" description="Low complexity" evidence="1">
    <location>
        <begin position="614"/>
        <end position="627"/>
    </location>
</feature>
<evidence type="ECO:0000256" key="1">
    <source>
        <dbReference type="SAM" id="MobiDB-lite"/>
    </source>
</evidence>
<feature type="region of interest" description="Disordered" evidence="1">
    <location>
        <begin position="1145"/>
        <end position="1202"/>
    </location>
</feature>
<feature type="compositionally biased region" description="Low complexity" evidence="1">
    <location>
        <begin position="1418"/>
        <end position="1433"/>
    </location>
</feature>
<feature type="compositionally biased region" description="Acidic residues" evidence="1">
    <location>
        <begin position="571"/>
        <end position="590"/>
    </location>
</feature>
<feature type="compositionally biased region" description="Basic and acidic residues" evidence="1">
    <location>
        <begin position="537"/>
        <end position="555"/>
    </location>
</feature>
<feature type="region of interest" description="Disordered" evidence="1">
    <location>
        <begin position="454"/>
        <end position="482"/>
    </location>
</feature>
<name>A0AA86VS56_9FABA</name>
<feature type="region of interest" description="Disordered" evidence="1">
    <location>
        <begin position="523"/>
        <end position="647"/>
    </location>
</feature>
<dbReference type="EMBL" id="OY731405">
    <property type="protein sequence ID" value="CAJ1971663.1"/>
    <property type="molecule type" value="Genomic_DNA"/>
</dbReference>